<dbReference type="HOGENOM" id="CLU_1617238_0_0_7"/>
<keyword evidence="1" id="KW-0472">Membrane</keyword>
<feature type="transmembrane region" description="Helical" evidence="1">
    <location>
        <begin position="71"/>
        <end position="92"/>
    </location>
</feature>
<dbReference type="AlphaFoldDB" id="Q1DGA2"/>
<feature type="transmembrane region" description="Helical" evidence="1">
    <location>
        <begin position="143"/>
        <end position="162"/>
    </location>
</feature>
<dbReference type="Proteomes" id="UP000002402">
    <property type="component" value="Chromosome"/>
</dbReference>
<evidence type="ECO:0000313" key="3">
    <source>
        <dbReference type="Proteomes" id="UP000002402"/>
    </source>
</evidence>
<evidence type="ECO:0000313" key="2">
    <source>
        <dbReference type="EMBL" id="ABF87699.1"/>
    </source>
</evidence>
<keyword evidence="3" id="KW-1185">Reference proteome</keyword>
<keyword evidence="1" id="KW-0812">Transmembrane</keyword>
<sequence length="164" mass="17587">MRASWPARLLCARRGARGPRPLSHPVEPGDASDACFHRLPVCLRHGGMLEDDGIIKLMRGVLATYSDKSRFGAAGLMLLLGLGVLLGAGSLALSAEPLIDDEWLAWPVGLLAPFVVGAVVAGFQKVKLWDWKFRFDLERFGAAFCVTTGFVLARFVGVPLLAGG</sequence>
<feature type="transmembrane region" description="Helical" evidence="1">
    <location>
        <begin position="104"/>
        <end position="123"/>
    </location>
</feature>
<evidence type="ECO:0000256" key="1">
    <source>
        <dbReference type="SAM" id="Phobius"/>
    </source>
</evidence>
<dbReference type="EMBL" id="CP000113">
    <property type="protein sequence ID" value="ABF87699.1"/>
    <property type="molecule type" value="Genomic_DNA"/>
</dbReference>
<name>Q1DGA2_MYXXD</name>
<protein>
    <submittedName>
        <fullName evidence="2">Uncharacterized protein</fullName>
    </submittedName>
</protein>
<reference evidence="2 3" key="1">
    <citation type="journal article" date="2006" name="Proc. Natl. Acad. Sci. U.S.A.">
        <title>Evolution of sensory complexity recorded in a myxobacterial genome.</title>
        <authorList>
            <person name="Goldman B.S."/>
            <person name="Nierman W.C."/>
            <person name="Kaiser D."/>
            <person name="Slater S.C."/>
            <person name="Durkin A.S."/>
            <person name="Eisen J.A."/>
            <person name="Ronning C.M."/>
            <person name="Barbazuk W.B."/>
            <person name="Blanchard M."/>
            <person name="Field C."/>
            <person name="Halling C."/>
            <person name="Hinkle G."/>
            <person name="Iartchuk O."/>
            <person name="Kim H.S."/>
            <person name="Mackenzie C."/>
            <person name="Madupu R."/>
            <person name="Miller N."/>
            <person name="Shvartsbeyn A."/>
            <person name="Sullivan S.A."/>
            <person name="Vaudin M."/>
            <person name="Wiegand R."/>
            <person name="Kaplan H.B."/>
        </authorList>
    </citation>
    <scope>NUCLEOTIDE SEQUENCE [LARGE SCALE GENOMIC DNA]</scope>
    <source>
        <strain evidence="3">DK1622</strain>
    </source>
</reference>
<dbReference type="STRING" id="246197.MXAN_0038"/>
<dbReference type="EnsemblBacteria" id="ABF87699">
    <property type="protein sequence ID" value="ABF87699"/>
    <property type="gene ID" value="MXAN_0038"/>
</dbReference>
<organism evidence="2 3">
    <name type="scientific">Myxococcus xanthus (strain DK1622)</name>
    <dbReference type="NCBI Taxonomy" id="246197"/>
    <lineage>
        <taxon>Bacteria</taxon>
        <taxon>Pseudomonadati</taxon>
        <taxon>Myxococcota</taxon>
        <taxon>Myxococcia</taxon>
        <taxon>Myxococcales</taxon>
        <taxon>Cystobacterineae</taxon>
        <taxon>Myxococcaceae</taxon>
        <taxon>Myxococcus</taxon>
    </lineage>
</organism>
<dbReference type="KEGG" id="mxa:MXAN_0038"/>
<accession>Q1DGA2</accession>
<proteinExistence type="predicted"/>
<keyword evidence="1" id="KW-1133">Transmembrane helix</keyword>
<gene>
    <name evidence="2" type="ordered locus">MXAN_0038</name>
</gene>